<sequence>MEEETLELQTHLRLFQKVNSVLLQGKEKCKNITDETDTENRELRMMLADTKTNLAMLHSEMAQLRADYEKKCQELNNHIVTVTQYQEENNQVHQKLALMQEVNYKLQDTNDSLLSVMDSGQRTSPIICSPPSSLELEIEEQRKPKWIISNYRSPSPGNILHETQISNARFSPFTVPVANQFNIPNQLDDYDSGRSTIRDPVDYDTDINYVESSRISDAEYQHISLDNYPTPSLLNRGLSFSSSVSMCELECNGPPDRTYKIVFAGDAAVGKSCFIHRFCKGTFTLKLGSTLGVDFQIKTFRIDNKNIVLQLWDTAGQERFRSMTKTYFRRADGVLLLFDVNNEKSFLSIQNWIQSIDEITEKSIPIYVCGNKVDLRPESLQQGITCVREEDGERIARENGATYFETSSKTGLNITNALIGITRDMLAKEDVEVQTSVLAIKNTPAKRPCCK</sequence>
<dbReference type="InterPro" id="IPR001806">
    <property type="entry name" value="Small_GTPase"/>
</dbReference>
<keyword evidence="4 6" id="KW-0175">Coiled coil</keyword>
<dbReference type="InterPro" id="IPR027417">
    <property type="entry name" value="P-loop_NTPase"/>
</dbReference>
<evidence type="ECO:0000256" key="5">
    <source>
        <dbReference type="ARBA" id="ARBA00023134"/>
    </source>
</evidence>
<evidence type="ECO:0008006" key="8">
    <source>
        <dbReference type="Google" id="ProtNLM"/>
    </source>
</evidence>
<dbReference type="Pfam" id="PF00071">
    <property type="entry name" value="Ras"/>
    <property type="match status" value="1"/>
</dbReference>
<dbReference type="PROSITE" id="PS51421">
    <property type="entry name" value="RAS"/>
    <property type="match status" value="1"/>
</dbReference>
<name>A0A1B6DVN7_9HEMI</name>
<dbReference type="GO" id="GO:0005525">
    <property type="term" value="F:GTP binding"/>
    <property type="evidence" value="ECO:0007669"/>
    <property type="project" value="UniProtKB-KW"/>
</dbReference>
<reference evidence="7" key="1">
    <citation type="submission" date="2015-12" db="EMBL/GenBank/DDBJ databases">
        <title>De novo transcriptome assembly of four potential Pierce s Disease insect vectors from Arizona vineyards.</title>
        <authorList>
            <person name="Tassone E.E."/>
        </authorList>
    </citation>
    <scope>NUCLEOTIDE SEQUENCE</scope>
</reference>
<dbReference type="InterPro" id="IPR005225">
    <property type="entry name" value="Small_GTP-bd"/>
</dbReference>
<dbReference type="NCBIfam" id="TIGR00231">
    <property type="entry name" value="small_GTP"/>
    <property type="match status" value="1"/>
</dbReference>
<keyword evidence="5" id="KW-0342">GTP-binding</keyword>
<dbReference type="PROSITE" id="PS51419">
    <property type="entry name" value="RAB"/>
    <property type="match status" value="1"/>
</dbReference>
<evidence type="ECO:0000256" key="1">
    <source>
        <dbReference type="ARBA" id="ARBA00004496"/>
    </source>
</evidence>
<dbReference type="EMBL" id="GEDC01007566">
    <property type="protein sequence ID" value="JAS29732.1"/>
    <property type="molecule type" value="Transcribed_RNA"/>
</dbReference>
<proteinExistence type="predicted"/>
<dbReference type="Gene3D" id="3.40.50.300">
    <property type="entry name" value="P-loop containing nucleotide triphosphate hydrolases"/>
    <property type="match status" value="1"/>
</dbReference>
<keyword evidence="2" id="KW-0963">Cytoplasm</keyword>
<dbReference type="PANTHER" id="PTHR47977">
    <property type="entry name" value="RAS-RELATED PROTEIN RAB"/>
    <property type="match status" value="1"/>
</dbReference>
<dbReference type="SMART" id="SM00175">
    <property type="entry name" value="RAB"/>
    <property type="match status" value="1"/>
</dbReference>
<comment type="subcellular location">
    <subcellularLocation>
        <location evidence="1">Cytoplasm</location>
    </subcellularLocation>
</comment>
<dbReference type="SUPFAM" id="SSF52540">
    <property type="entry name" value="P-loop containing nucleoside triphosphate hydrolases"/>
    <property type="match status" value="1"/>
</dbReference>
<organism evidence="7">
    <name type="scientific">Clastoptera arizonana</name>
    <name type="common">Arizona spittle bug</name>
    <dbReference type="NCBI Taxonomy" id="38151"/>
    <lineage>
        <taxon>Eukaryota</taxon>
        <taxon>Metazoa</taxon>
        <taxon>Ecdysozoa</taxon>
        <taxon>Arthropoda</taxon>
        <taxon>Hexapoda</taxon>
        <taxon>Insecta</taxon>
        <taxon>Pterygota</taxon>
        <taxon>Neoptera</taxon>
        <taxon>Paraneoptera</taxon>
        <taxon>Hemiptera</taxon>
        <taxon>Auchenorrhyncha</taxon>
        <taxon>Cercopoidea</taxon>
        <taxon>Clastopteridae</taxon>
        <taxon>Clastoptera</taxon>
    </lineage>
</organism>
<dbReference type="FunFam" id="3.40.50.300:FF:001348">
    <property type="entry name" value="Ras and EF-hand domain-containing protein"/>
    <property type="match status" value="1"/>
</dbReference>
<evidence type="ECO:0000256" key="3">
    <source>
        <dbReference type="ARBA" id="ARBA00022741"/>
    </source>
</evidence>
<evidence type="ECO:0000256" key="6">
    <source>
        <dbReference type="SAM" id="Coils"/>
    </source>
</evidence>
<dbReference type="GO" id="GO:0003924">
    <property type="term" value="F:GTPase activity"/>
    <property type="evidence" value="ECO:0007669"/>
    <property type="project" value="InterPro"/>
</dbReference>
<dbReference type="AlphaFoldDB" id="A0A1B6DVN7"/>
<dbReference type="CDD" id="cd00154">
    <property type="entry name" value="Rab"/>
    <property type="match status" value="1"/>
</dbReference>
<protein>
    <recommendedName>
        <fullName evidence="8">Ras and EF-hand domain-containing protein</fullName>
    </recommendedName>
</protein>
<dbReference type="SMART" id="SM00174">
    <property type="entry name" value="RHO"/>
    <property type="match status" value="1"/>
</dbReference>
<keyword evidence="3" id="KW-0547">Nucleotide-binding</keyword>
<accession>A0A1B6DVN7</accession>
<dbReference type="GO" id="GO:0005737">
    <property type="term" value="C:cytoplasm"/>
    <property type="evidence" value="ECO:0007669"/>
    <property type="project" value="UniProtKB-SubCell"/>
</dbReference>
<dbReference type="PRINTS" id="PR00449">
    <property type="entry name" value="RASTRNSFRMNG"/>
</dbReference>
<feature type="coiled-coil region" evidence="6">
    <location>
        <begin position="47"/>
        <end position="74"/>
    </location>
</feature>
<evidence type="ECO:0000313" key="7">
    <source>
        <dbReference type="EMBL" id="JAS29732.1"/>
    </source>
</evidence>
<dbReference type="PROSITE" id="PS51420">
    <property type="entry name" value="RHO"/>
    <property type="match status" value="1"/>
</dbReference>
<evidence type="ECO:0000256" key="4">
    <source>
        <dbReference type="ARBA" id="ARBA00023054"/>
    </source>
</evidence>
<dbReference type="SMART" id="SM00173">
    <property type="entry name" value="RAS"/>
    <property type="match status" value="1"/>
</dbReference>
<evidence type="ECO:0000256" key="2">
    <source>
        <dbReference type="ARBA" id="ARBA00022490"/>
    </source>
</evidence>
<dbReference type="InterPro" id="IPR050227">
    <property type="entry name" value="Rab"/>
</dbReference>
<dbReference type="SMART" id="SM00176">
    <property type="entry name" value="RAN"/>
    <property type="match status" value="1"/>
</dbReference>
<gene>
    <name evidence="7" type="ORF">g.40622</name>
</gene>